<evidence type="ECO:0000256" key="3">
    <source>
        <dbReference type="ARBA" id="ARBA00023295"/>
    </source>
</evidence>
<keyword evidence="3 9" id="KW-0326">Glycosidase</keyword>
<dbReference type="InterPro" id="IPR006103">
    <property type="entry name" value="Glyco_hydro_2_cat"/>
</dbReference>
<dbReference type="Pfam" id="PF02836">
    <property type="entry name" value="Glyco_hydro_2_C"/>
    <property type="match status" value="1"/>
</dbReference>
<feature type="domain" description="Glycosyl hydrolases family 2 sugar binding" evidence="6">
    <location>
        <begin position="96"/>
        <end position="194"/>
    </location>
</feature>
<dbReference type="EMBL" id="JACIER010000001">
    <property type="protein sequence ID" value="MBB4042318.1"/>
    <property type="molecule type" value="Genomic_DNA"/>
</dbReference>
<dbReference type="PANTHER" id="PTHR42732:SF1">
    <property type="entry name" value="BETA-MANNOSIDASE"/>
    <property type="match status" value="1"/>
</dbReference>
<evidence type="ECO:0000259" key="6">
    <source>
        <dbReference type="Pfam" id="PF02837"/>
    </source>
</evidence>
<feature type="domain" description="Glycoside hydrolase family 2" evidence="8">
    <location>
        <begin position="717"/>
        <end position="817"/>
    </location>
</feature>
<protein>
    <submittedName>
        <fullName evidence="9">Beta-galactosidase</fullName>
        <ecNumber evidence="9">3.2.1.23</ecNumber>
    </submittedName>
</protein>
<gene>
    <name evidence="9" type="ORF">GGR06_000077</name>
</gene>
<dbReference type="InterPro" id="IPR006104">
    <property type="entry name" value="Glyco_hydro_2_N"/>
</dbReference>
<evidence type="ECO:0000256" key="1">
    <source>
        <dbReference type="ARBA" id="ARBA00007401"/>
    </source>
</evidence>
<feature type="domain" description="Glycoside hydrolase family 2 catalytic" evidence="5">
    <location>
        <begin position="321"/>
        <end position="551"/>
    </location>
</feature>
<evidence type="ECO:0000259" key="8">
    <source>
        <dbReference type="Pfam" id="PF18565"/>
    </source>
</evidence>
<comment type="similarity">
    <text evidence="1">Belongs to the glycosyl hydrolase 2 family.</text>
</comment>
<feature type="domain" description="Glycoside hydrolase family 2 immunoglobulin-like beta-sandwich" evidence="4">
    <location>
        <begin position="198"/>
        <end position="303"/>
    </location>
</feature>
<dbReference type="Gene3D" id="2.60.120.260">
    <property type="entry name" value="Galactose-binding domain-like"/>
    <property type="match status" value="1"/>
</dbReference>
<dbReference type="InterPro" id="IPR013783">
    <property type="entry name" value="Ig-like_fold"/>
</dbReference>
<feature type="domain" description="DUF4982" evidence="7">
    <location>
        <begin position="645"/>
        <end position="703"/>
    </location>
</feature>
<dbReference type="InterPro" id="IPR040605">
    <property type="entry name" value="Glyco_hydro2_dom5"/>
</dbReference>
<dbReference type="PANTHER" id="PTHR42732">
    <property type="entry name" value="BETA-GALACTOSIDASE"/>
    <property type="match status" value="1"/>
</dbReference>
<dbReference type="InterPro" id="IPR023232">
    <property type="entry name" value="Glyco_hydro_2_AS"/>
</dbReference>
<dbReference type="Gene3D" id="2.60.40.10">
    <property type="entry name" value="Immunoglobulins"/>
    <property type="match status" value="3"/>
</dbReference>
<dbReference type="InterPro" id="IPR017853">
    <property type="entry name" value="GH"/>
</dbReference>
<organism evidence="9 10">
    <name type="scientific">Bacteroides reticulotermitis</name>
    <dbReference type="NCBI Taxonomy" id="1133319"/>
    <lineage>
        <taxon>Bacteria</taxon>
        <taxon>Pseudomonadati</taxon>
        <taxon>Bacteroidota</taxon>
        <taxon>Bacteroidia</taxon>
        <taxon>Bacteroidales</taxon>
        <taxon>Bacteroidaceae</taxon>
        <taxon>Bacteroides</taxon>
    </lineage>
</organism>
<dbReference type="InterPro" id="IPR051913">
    <property type="entry name" value="GH2_Domain-Containing"/>
</dbReference>
<dbReference type="PRINTS" id="PR00132">
    <property type="entry name" value="GLHYDRLASE2"/>
</dbReference>
<name>A0A840CW84_9BACE</name>
<dbReference type="Gene3D" id="3.20.20.80">
    <property type="entry name" value="Glycosidases"/>
    <property type="match status" value="1"/>
</dbReference>
<evidence type="ECO:0000259" key="7">
    <source>
        <dbReference type="Pfam" id="PF16355"/>
    </source>
</evidence>
<evidence type="ECO:0000259" key="5">
    <source>
        <dbReference type="Pfam" id="PF02836"/>
    </source>
</evidence>
<dbReference type="AlphaFoldDB" id="A0A840CW84"/>
<evidence type="ECO:0000259" key="4">
    <source>
        <dbReference type="Pfam" id="PF00703"/>
    </source>
</evidence>
<dbReference type="Pfam" id="PF18565">
    <property type="entry name" value="Glyco_hydro2_C5"/>
    <property type="match status" value="1"/>
</dbReference>
<dbReference type="InterPro" id="IPR006101">
    <property type="entry name" value="Glyco_hydro_2"/>
</dbReference>
<evidence type="ECO:0000313" key="10">
    <source>
        <dbReference type="Proteomes" id="UP000560658"/>
    </source>
</evidence>
<dbReference type="SUPFAM" id="SSF51445">
    <property type="entry name" value="(Trans)glycosidases"/>
    <property type="match status" value="1"/>
</dbReference>
<keyword evidence="2 9" id="KW-0378">Hydrolase</keyword>
<comment type="caution">
    <text evidence="9">The sequence shown here is derived from an EMBL/GenBank/DDBJ whole genome shotgun (WGS) entry which is preliminary data.</text>
</comment>
<dbReference type="PROSITE" id="PS00608">
    <property type="entry name" value="GLYCOSYL_HYDROL_F2_2"/>
    <property type="match status" value="1"/>
</dbReference>
<accession>A0A840CW84</accession>
<dbReference type="InterPro" id="IPR006102">
    <property type="entry name" value="Ig-like_GH2"/>
</dbReference>
<dbReference type="Pfam" id="PF02837">
    <property type="entry name" value="Glyco_hydro_2_N"/>
    <property type="match status" value="1"/>
</dbReference>
<dbReference type="Pfam" id="PF00703">
    <property type="entry name" value="Glyco_hydro_2"/>
    <property type="match status" value="1"/>
</dbReference>
<dbReference type="SUPFAM" id="SSF49303">
    <property type="entry name" value="beta-Galactosidase/glucuronidase domain"/>
    <property type="match status" value="1"/>
</dbReference>
<dbReference type="Proteomes" id="UP000560658">
    <property type="component" value="Unassembled WGS sequence"/>
</dbReference>
<dbReference type="InterPro" id="IPR036156">
    <property type="entry name" value="Beta-gal/glucu_dom_sf"/>
</dbReference>
<evidence type="ECO:0000313" key="9">
    <source>
        <dbReference type="EMBL" id="MBB4042318.1"/>
    </source>
</evidence>
<dbReference type="InterPro" id="IPR008979">
    <property type="entry name" value="Galactose-bd-like_sf"/>
</dbReference>
<sequence length="823" mass="92453">MNKHSMFSGSAWILSFFMLSIATVGFASERKVNMNANWKFHRGCMANAEQPAFNDSQWKVIDLPHDWSVEAVPVQREGITLGPFSRLSIGGADTGQTVGGEGWYRKEFTLLPEDADKNLSLYFEGAYNQSEVWINGQKVCFTPYGYMPFRINITPFCKAPGTPNTVAVKVINEGLNSRWYAGSGIYRHVWLIKTAKVHLDEWDTFIDASKLEGKKAIVNIHTLVHNSALKEKSGKLHIRILSPTRAEVCSTIKEVAVQKDSSQPLSFALDVPKPMLWSVDTPNLYTAYLSVSTDGGETNTQERDEIAIPFGIRTIEFNAREGFLLNGKPLKLKGGCLHHDNGLLGAVAIDRAEERKVELMKANGFNAVRCAHNLPSEYFLQACDRLGLLVIDEVFDQWQQAKRPQDYHQYFDEWSEHDMATMVRRDRNHPSIILWSIGNEIAERADDPTGVDIAKKLIATIEQYDTTRFTTAGVNAFWDRRQFTWEKDSERAFRHLDVAGYNYQWTKYEEDHAGFPERVMYGSESVPKEAAQNWNLIDKHPYLIGDFVWTAVDYLGEAGLAHTLELAPGERSPQFMGWPWYNAWCGDIDFCGDKKPQSYYRDILWNRRDISLAVQPPVAEGKKEDINYWGWKNELLSWNWQGMEGQTMTVHVYSRSPKVRLYLNNRLIGEKATSADSYTASFEVGYEPGLLKAVNVKGKKETASAELRTAGSPASVRLTADRSEIRADKNDLSFVQIEVVDAEGNVVPDCSLPVEIKQSGAGRVLAAGNASADDMASFRSLQPKVFRGKAIAIVQPDTETGVISLTVSAKGLPEATISIKTHQ</sequence>
<proteinExistence type="inferred from homology"/>
<dbReference type="SUPFAM" id="SSF49785">
    <property type="entry name" value="Galactose-binding domain-like"/>
    <property type="match status" value="1"/>
</dbReference>
<dbReference type="GO" id="GO:0005975">
    <property type="term" value="P:carbohydrate metabolic process"/>
    <property type="evidence" value="ECO:0007669"/>
    <property type="project" value="InterPro"/>
</dbReference>
<dbReference type="Pfam" id="PF16355">
    <property type="entry name" value="DUF4982"/>
    <property type="match status" value="1"/>
</dbReference>
<dbReference type="GO" id="GO:0004565">
    <property type="term" value="F:beta-galactosidase activity"/>
    <property type="evidence" value="ECO:0007669"/>
    <property type="project" value="UniProtKB-EC"/>
</dbReference>
<reference evidence="9" key="1">
    <citation type="submission" date="2020-08" db="EMBL/GenBank/DDBJ databases">
        <title>Genomic Encyclopedia of Type Strains, Phase IV (KMG-IV): sequencing the most valuable type-strain genomes for metagenomic binning, comparative biology and taxonomic classification.</title>
        <authorList>
            <person name="Goeker M."/>
        </authorList>
    </citation>
    <scope>NUCLEOTIDE SEQUENCE [LARGE SCALE GENOMIC DNA]</scope>
    <source>
        <strain evidence="9">DSM 105720</strain>
    </source>
</reference>
<evidence type="ECO:0000256" key="2">
    <source>
        <dbReference type="ARBA" id="ARBA00022801"/>
    </source>
</evidence>
<dbReference type="EC" id="3.2.1.23" evidence="9"/>
<dbReference type="InterPro" id="IPR032311">
    <property type="entry name" value="DUF4982"/>
</dbReference>
<dbReference type="RefSeq" id="WP_183207455.1">
    <property type="nucleotide sequence ID" value="NZ_JACIER010000001.1"/>
</dbReference>
<keyword evidence="10" id="KW-1185">Reference proteome</keyword>